<proteinExistence type="predicted"/>
<feature type="region of interest" description="Disordered" evidence="1">
    <location>
        <begin position="294"/>
        <end position="339"/>
    </location>
</feature>
<keyword evidence="2" id="KW-0282">Flagellum</keyword>
<dbReference type="EMBL" id="JBHMEA010000033">
    <property type="protein sequence ID" value="MFB9231929.1"/>
    <property type="molecule type" value="Genomic_DNA"/>
</dbReference>
<feature type="compositionally biased region" description="Acidic residues" evidence="1">
    <location>
        <begin position="309"/>
        <end position="324"/>
    </location>
</feature>
<protein>
    <submittedName>
        <fullName evidence="2">FliM/FliN family flagellar motor switch protein</fullName>
    </submittedName>
</protein>
<keyword evidence="3" id="KW-1185">Reference proteome</keyword>
<keyword evidence="2" id="KW-0969">Cilium</keyword>
<comment type="caution">
    <text evidence="2">The sequence shown here is derived from an EMBL/GenBank/DDBJ whole genome shotgun (WGS) entry which is preliminary data.</text>
</comment>
<dbReference type="RefSeq" id="WP_213888631.1">
    <property type="nucleotide sequence ID" value="NZ_JAGFNU010000004.1"/>
</dbReference>
<keyword evidence="2" id="KW-0966">Cell projection</keyword>
<evidence type="ECO:0000313" key="2">
    <source>
        <dbReference type="EMBL" id="MFB9231929.1"/>
    </source>
</evidence>
<sequence length="339" mass="36599">MQSVLQKITISAQNTQQKPAVIAASQLCHAFALAAQNGFDMALAATLQSETELMLPRLLNELPEAALLVTLDAPDCAKGCMAIDPQVLAGLIEVQTLGQVSTQAAVPRLATHTDALMCESFVNKVFETADELLHPLQRGEWFFGYRFGTRIEEVRKLGLALKNVSYRFYQLEIDMALGAKRGQILIALPSQFEKTVGNDSETKVRHWHQTLSASVMTSEAQIDAILHRYMAPLFSVQALKVGDILTLPASALSSVSLETNTGIELANAKLGQLHGCRAVRLLSVEGKGAVAPHLASISGSPAPQVREANEDDSETSDGLEENQQEDGSALPLKVMSEKP</sequence>
<organism evidence="2 3">
    <name type="scientific">Pseudohalocynthiibacter aestuariivivens</name>
    <dbReference type="NCBI Taxonomy" id="1591409"/>
    <lineage>
        <taxon>Bacteria</taxon>
        <taxon>Pseudomonadati</taxon>
        <taxon>Pseudomonadota</taxon>
        <taxon>Alphaproteobacteria</taxon>
        <taxon>Rhodobacterales</taxon>
        <taxon>Paracoccaceae</taxon>
        <taxon>Pseudohalocynthiibacter</taxon>
    </lineage>
</organism>
<gene>
    <name evidence="2" type="ORF">ACFFUT_09040</name>
</gene>
<evidence type="ECO:0000256" key="1">
    <source>
        <dbReference type="SAM" id="MobiDB-lite"/>
    </source>
</evidence>
<name>A0ABV5JER6_9RHOB</name>
<dbReference type="Proteomes" id="UP001589683">
    <property type="component" value="Unassembled WGS sequence"/>
</dbReference>
<accession>A0ABV5JER6</accession>
<evidence type="ECO:0000313" key="3">
    <source>
        <dbReference type="Proteomes" id="UP001589683"/>
    </source>
</evidence>
<reference evidence="2 3" key="1">
    <citation type="submission" date="2024-09" db="EMBL/GenBank/DDBJ databases">
        <authorList>
            <person name="Sun Q."/>
            <person name="Mori K."/>
        </authorList>
    </citation>
    <scope>NUCLEOTIDE SEQUENCE [LARGE SCALE GENOMIC DNA]</scope>
    <source>
        <strain evidence="2 3">CECT 8726</strain>
    </source>
</reference>